<evidence type="ECO:0000259" key="1">
    <source>
        <dbReference type="PROSITE" id="PS50280"/>
    </source>
</evidence>
<evidence type="ECO:0000313" key="2">
    <source>
        <dbReference type="EMBL" id="KPA83291.1"/>
    </source>
</evidence>
<dbReference type="RefSeq" id="XP_015661730.1">
    <property type="nucleotide sequence ID" value="XM_015800128.1"/>
</dbReference>
<name>A0A0N0DXS6_LEPPY</name>
<dbReference type="InterPro" id="IPR046341">
    <property type="entry name" value="SET_dom_sf"/>
</dbReference>
<accession>A0A0N0DXS6</accession>
<dbReference type="InterPro" id="IPR001214">
    <property type="entry name" value="SET_dom"/>
</dbReference>
<dbReference type="OMA" id="SAEAHLC"/>
<organism evidence="2 3">
    <name type="scientific">Leptomonas pyrrhocoris</name>
    <name type="common">Firebug parasite</name>
    <dbReference type="NCBI Taxonomy" id="157538"/>
    <lineage>
        <taxon>Eukaryota</taxon>
        <taxon>Discoba</taxon>
        <taxon>Euglenozoa</taxon>
        <taxon>Kinetoplastea</taxon>
        <taxon>Metakinetoplastina</taxon>
        <taxon>Trypanosomatida</taxon>
        <taxon>Trypanosomatidae</taxon>
        <taxon>Leishmaniinae</taxon>
        <taxon>Leptomonas</taxon>
    </lineage>
</organism>
<dbReference type="AlphaFoldDB" id="A0A0N0DXS6"/>
<dbReference type="VEuPathDB" id="TriTrypDB:LpyrH10_04_5080"/>
<reference evidence="2 3" key="1">
    <citation type="submission" date="2015-07" db="EMBL/GenBank/DDBJ databases">
        <title>High-quality genome of monoxenous trypanosomatid Leptomonas pyrrhocoris.</title>
        <authorList>
            <person name="Flegontov P."/>
            <person name="Butenko A."/>
            <person name="Firsov S."/>
            <person name="Vlcek C."/>
            <person name="Logacheva M.D."/>
            <person name="Field M."/>
            <person name="Filatov D."/>
            <person name="Flegontova O."/>
            <person name="Gerasimov E."/>
            <person name="Jackson A.P."/>
            <person name="Kelly S."/>
            <person name="Opperdoes F."/>
            <person name="O'Reilly A."/>
            <person name="Votypka J."/>
            <person name="Yurchenko V."/>
            <person name="Lukes J."/>
        </authorList>
    </citation>
    <scope>NUCLEOTIDE SEQUENCE [LARGE SCALE GENOMIC DNA]</scope>
    <source>
        <strain evidence="2">H10</strain>
    </source>
</reference>
<dbReference type="PROSITE" id="PS50280">
    <property type="entry name" value="SET"/>
    <property type="match status" value="1"/>
</dbReference>
<dbReference type="GeneID" id="26903249"/>
<protein>
    <recommendedName>
        <fullName evidence="1">SET domain-containing protein</fullName>
    </recommendedName>
</protein>
<keyword evidence="3" id="KW-1185">Reference proteome</keyword>
<comment type="caution">
    <text evidence="2">The sequence shown here is derived from an EMBL/GenBank/DDBJ whole genome shotgun (WGS) entry which is preliminary data.</text>
</comment>
<dbReference type="EMBL" id="LGTL01000004">
    <property type="protein sequence ID" value="KPA83291.1"/>
    <property type="molecule type" value="Genomic_DNA"/>
</dbReference>
<dbReference type="SUPFAM" id="SSF82199">
    <property type="entry name" value="SET domain"/>
    <property type="match status" value="1"/>
</dbReference>
<proteinExistence type="predicted"/>
<feature type="domain" description="SET" evidence="1">
    <location>
        <begin position="5"/>
        <end position="327"/>
    </location>
</feature>
<dbReference type="Pfam" id="PF00856">
    <property type="entry name" value="SET"/>
    <property type="match status" value="1"/>
</dbReference>
<dbReference type="Proteomes" id="UP000037923">
    <property type="component" value="Unassembled WGS sequence"/>
</dbReference>
<sequence>MALIGRLHGAQCTPLRQQLRHADGIRGVFSLKPLRRGELILSLPLRYCYFAQFGPDDKHRPDWASTPEGARQLRRWNRGVALLPETWTWLQRFSSDAPSDCVLLTSGVSAELPPTGRTSAHEEGNNDDVGLASPVVFSLTVSPVEAALATAIALRYFYRRALHLTPATRAEKHIGPPPNELADRFVDNLPVDLYLKWGVETLYGDPASGEAHVCVEQIAQNLRDAALTHANTEEYRFLDEFLSLFDDLLLVCLYVVRSRVLTVPLLGRTEARREEKVCSVFAPLLDGLNHQPLRPSAAVVVSLRRAHVVVRATRDVRRGEEITLDYRAAGPRACLPTHDDSSATSLPYAVRMDEDWAARYLMEEDRLVDD</sequence>
<evidence type="ECO:0000313" key="3">
    <source>
        <dbReference type="Proteomes" id="UP000037923"/>
    </source>
</evidence>
<dbReference type="Gene3D" id="3.90.1410.10">
    <property type="entry name" value="set domain protein methyltransferase, domain 1"/>
    <property type="match status" value="1"/>
</dbReference>
<gene>
    <name evidence="2" type="ORF">ABB37_02958</name>
</gene>
<dbReference type="OrthoDB" id="308383at2759"/>